<sequence>MVSGANSALGAMGLHNNELTKAIKALNSKNIRFVDNPKDADLTHYVGFHPFFISLPFFKPSKKVVLTIHDLHRLIYPNHFPPGIKGSLKFLINKFLIWKNVDRIITISETSKKDISRFLGVNPDKIFVTYLGIKKAFKKLAKEAWETEIRKRYSLPNEYILFQGDIYYNKNIPNLVKACKLAKKTLVVVGKQAKEIENMDLDHPELVHLKGIDFSNVIRPGFVEDNDFNKIYNLAYCYVQPSFYEGFGLPLLEAYSSGTPLVVSKAQTLVEIMGLEIKYINPNSPEDIAMGILNPNKNVKLPRIYTWEKTAKETLEVYAKV</sequence>
<reference evidence="4 5" key="1">
    <citation type="journal article" date="2015" name="Nature">
        <title>rRNA introns, odd ribosomes, and small enigmatic genomes across a large radiation of phyla.</title>
        <authorList>
            <person name="Brown C.T."/>
            <person name="Hug L.A."/>
            <person name="Thomas B.C."/>
            <person name="Sharon I."/>
            <person name="Castelle C.J."/>
            <person name="Singh A."/>
            <person name="Wilkins M.J."/>
            <person name="Williams K.H."/>
            <person name="Banfield J.F."/>
        </authorList>
    </citation>
    <scope>NUCLEOTIDE SEQUENCE [LARGE SCALE GENOMIC DNA]</scope>
</reference>
<protein>
    <submittedName>
        <fullName evidence="4">Glycosyl transferase, group 1</fullName>
    </submittedName>
</protein>
<dbReference type="InterPro" id="IPR001296">
    <property type="entry name" value="Glyco_trans_1"/>
</dbReference>
<dbReference type="AlphaFoldDB" id="A0A0G0CY57"/>
<evidence type="ECO:0000259" key="3">
    <source>
        <dbReference type="Pfam" id="PF13439"/>
    </source>
</evidence>
<dbReference type="Proteomes" id="UP000033995">
    <property type="component" value="Unassembled WGS sequence"/>
</dbReference>
<feature type="domain" description="Glycosyltransferase subfamily 4-like N-terminal" evidence="3">
    <location>
        <begin position="38"/>
        <end position="133"/>
    </location>
</feature>
<dbReference type="InterPro" id="IPR028098">
    <property type="entry name" value="Glyco_trans_4-like_N"/>
</dbReference>
<evidence type="ECO:0000256" key="1">
    <source>
        <dbReference type="ARBA" id="ARBA00022679"/>
    </source>
</evidence>
<dbReference type="PANTHER" id="PTHR46401">
    <property type="entry name" value="GLYCOSYLTRANSFERASE WBBK-RELATED"/>
    <property type="match status" value="1"/>
</dbReference>
<dbReference type="CDD" id="cd03809">
    <property type="entry name" value="GT4_MtfB-like"/>
    <property type="match status" value="1"/>
</dbReference>
<name>A0A0G0CY57_9BACT</name>
<dbReference type="SUPFAM" id="SSF53756">
    <property type="entry name" value="UDP-Glycosyltransferase/glycogen phosphorylase"/>
    <property type="match status" value="1"/>
</dbReference>
<evidence type="ECO:0000313" key="5">
    <source>
        <dbReference type="Proteomes" id="UP000033995"/>
    </source>
</evidence>
<dbReference type="PANTHER" id="PTHR46401:SF2">
    <property type="entry name" value="GLYCOSYLTRANSFERASE WBBK-RELATED"/>
    <property type="match status" value="1"/>
</dbReference>
<evidence type="ECO:0000259" key="2">
    <source>
        <dbReference type="Pfam" id="PF00534"/>
    </source>
</evidence>
<dbReference type="EMBL" id="LBOZ01000001">
    <property type="protein sequence ID" value="KKP48322.1"/>
    <property type="molecule type" value="Genomic_DNA"/>
</dbReference>
<dbReference type="Pfam" id="PF00534">
    <property type="entry name" value="Glycos_transf_1"/>
    <property type="match status" value="1"/>
</dbReference>
<proteinExistence type="predicted"/>
<comment type="caution">
    <text evidence="4">The sequence shown here is derived from an EMBL/GenBank/DDBJ whole genome shotgun (WGS) entry which is preliminary data.</text>
</comment>
<dbReference type="GO" id="GO:0016757">
    <property type="term" value="F:glycosyltransferase activity"/>
    <property type="evidence" value="ECO:0007669"/>
    <property type="project" value="InterPro"/>
</dbReference>
<organism evidence="4 5">
    <name type="scientific">Candidatus Woesebacteria bacterium GW2011_GWA2_33_28</name>
    <dbReference type="NCBI Taxonomy" id="1618561"/>
    <lineage>
        <taxon>Bacteria</taxon>
        <taxon>Candidatus Woeseibacteriota</taxon>
    </lineage>
</organism>
<dbReference type="Pfam" id="PF13439">
    <property type="entry name" value="Glyco_transf_4"/>
    <property type="match status" value="1"/>
</dbReference>
<evidence type="ECO:0000313" key="4">
    <source>
        <dbReference type="EMBL" id="KKP48322.1"/>
    </source>
</evidence>
<dbReference type="Gene3D" id="3.40.50.2000">
    <property type="entry name" value="Glycogen Phosphorylase B"/>
    <property type="match status" value="2"/>
</dbReference>
<accession>A0A0G0CY57</accession>
<keyword evidence="1 4" id="KW-0808">Transferase</keyword>
<gene>
    <name evidence="4" type="ORF">UR38_C0001G0118</name>
</gene>
<feature type="domain" description="Glycosyl transferase family 1" evidence="2">
    <location>
        <begin position="156"/>
        <end position="292"/>
    </location>
</feature>